<dbReference type="Proteomes" id="UP000190890">
    <property type="component" value="Unassembled WGS sequence"/>
</dbReference>
<keyword evidence="2" id="KW-1185">Reference proteome</keyword>
<name>A0A1S8T471_9CLOT</name>
<dbReference type="EMBL" id="LZZM01000223">
    <property type="protein sequence ID" value="OOM72275.1"/>
    <property type="molecule type" value="Genomic_DNA"/>
</dbReference>
<protein>
    <recommendedName>
        <fullName evidence="3">Large ribosomal RNA subunit accumulation protein YceD</fullName>
    </recommendedName>
</protein>
<evidence type="ECO:0000313" key="1">
    <source>
        <dbReference type="EMBL" id="OOM72275.1"/>
    </source>
</evidence>
<gene>
    <name evidence="1" type="ORF">CLPUN_47430</name>
</gene>
<sequence>MQYISVIMKVQISDIVSGKDRNKKIDYEFEIPQFDFEGTKIKSAGSCHVDGIISANNYVLMLNAEIKVNLEMICSRCLDTFIYPIDIDIEERFTTNSKSQDDEAVVVFDDVLDITEIVETSIISTLPIKRICKDDCKGLCQECGCNLNFNTCSCNNEDVDIRFEALRGLFDNKEV</sequence>
<reference evidence="1 2" key="1">
    <citation type="submission" date="2016-05" db="EMBL/GenBank/DDBJ databases">
        <title>Microbial solvent formation.</title>
        <authorList>
            <person name="Poehlein A."/>
            <person name="Montoya Solano J.D."/>
            <person name="Flitsch S."/>
            <person name="Krabben P."/>
            <person name="Duerre P."/>
            <person name="Daniel R."/>
        </authorList>
    </citation>
    <scope>NUCLEOTIDE SEQUENCE [LARGE SCALE GENOMIC DNA]</scope>
    <source>
        <strain evidence="1 2">DSM 2619</strain>
    </source>
</reference>
<evidence type="ECO:0000313" key="2">
    <source>
        <dbReference type="Proteomes" id="UP000190890"/>
    </source>
</evidence>
<organism evidence="1 2">
    <name type="scientific">Clostridium puniceum</name>
    <dbReference type="NCBI Taxonomy" id="29367"/>
    <lineage>
        <taxon>Bacteria</taxon>
        <taxon>Bacillati</taxon>
        <taxon>Bacillota</taxon>
        <taxon>Clostridia</taxon>
        <taxon>Eubacteriales</taxon>
        <taxon>Clostridiaceae</taxon>
        <taxon>Clostridium</taxon>
    </lineage>
</organism>
<dbReference type="AlphaFoldDB" id="A0A1S8T471"/>
<accession>A0A1S8T471</accession>
<dbReference type="Pfam" id="PF02620">
    <property type="entry name" value="YceD"/>
    <property type="match status" value="1"/>
</dbReference>
<dbReference type="InterPro" id="IPR003772">
    <property type="entry name" value="YceD"/>
</dbReference>
<evidence type="ECO:0008006" key="3">
    <source>
        <dbReference type="Google" id="ProtNLM"/>
    </source>
</evidence>
<dbReference type="STRING" id="29367.CLPUN_47430"/>
<comment type="caution">
    <text evidence="1">The sequence shown here is derived from an EMBL/GenBank/DDBJ whole genome shotgun (WGS) entry which is preliminary data.</text>
</comment>
<proteinExistence type="predicted"/>